<dbReference type="EMBL" id="CAJZBQ010000027">
    <property type="protein sequence ID" value="CAG9320853.1"/>
    <property type="molecule type" value="Genomic_DNA"/>
</dbReference>
<keyword evidence="14" id="KW-1185">Reference proteome</keyword>
<keyword evidence="5 11" id="KW-0547">Nucleotide-binding</keyword>
<dbReference type="Gene3D" id="3.40.50.720">
    <property type="entry name" value="NAD(P)-binding Rossmann-like Domain"/>
    <property type="match status" value="1"/>
</dbReference>
<name>A0AAU9JB92_9CILI</name>
<feature type="domain" description="E2 binding" evidence="12">
    <location>
        <begin position="336"/>
        <end position="424"/>
    </location>
</feature>
<comment type="pathway">
    <text evidence="1 11">Protein modification; protein neddylation.</text>
</comment>
<dbReference type="InterPro" id="IPR014929">
    <property type="entry name" value="E2-binding"/>
</dbReference>
<evidence type="ECO:0000256" key="7">
    <source>
        <dbReference type="ARBA" id="ARBA00022840"/>
    </source>
</evidence>
<evidence type="ECO:0000313" key="13">
    <source>
        <dbReference type="EMBL" id="CAG9320853.1"/>
    </source>
</evidence>
<dbReference type="InterPro" id="IPR045886">
    <property type="entry name" value="ThiF/MoeB/HesA"/>
</dbReference>
<dbReference type="Pfam" id="PF00899">
    <property type="entry name" value="ThiF"/>
    <property type="match status" value="1"/>
</dbReference>
<proteinExistence type="inferred from homology"/>
<dbReference type="EC" id="6.2.1.64" evidence="8 11"/>
<sequence>MWADLDRVLLKSSELAPAEFQPGEDIKSVLRDYARVLVIGAGGLGCEILKDLALSGFRDIEVIDLDRIDITNLNRQFLFRQSDVGSFKSEVAAKFIMERVPECKVKAYTCPIQEFDEEFYSGFHIIIAGLDNIEARRWLNSMIYSMVKFDKDGEPLPETVRPIIDGGTEGFKGQARVVIPYKTACYECTLPMMTPQKGVPMCTIAETPRIPEHCIEYAYIIEWEKAFPNRKVDKDSYEDMNWIYETALERAKAYGIEGVTYMKTMGVVKNIIPAIASTNAIVAAACAAEALKIATYVTKPVDNYFMFMGQTGIHTATLQIEKDPNCLVCSNKPGIITIGKNSKLKDFISILTDSNSKYKMISPSISCGAGILYMPKPPALEEKHRFKLDLTFQELIDQGFYGEDFLTVTDQTFINSMNFNLVFRD</sequence>
<dbReference type="Proteomes" id="UP001162131">
    <property type="component" value="Unassembled WGS sequence"/>
</dbReference>
<evidence type="ECO:0000256" key="4">
    <source>
        <dbReference type="ARBA" id="ARBA00022598"/>
    </source>
</evidence>
<comment type="catalytic activity">
    <reaction evidence="9 11">
        <text>ATP + [NEDD8 protein] + [E1 NEDD8-activating enzyme]-L-cysteine = AMP + diphosphate + [E1 NEDD8-activating enzyme]-S-[NEDD8 protein]-yl-L-cysteine.</text>
        <dbReference type="EC" id="6.2.1.64"/>
    </reaction>
</comment>
<evidence type="ECO:0000256" key="10">
    <source>
        <dbReference type="PROSITE-ProRule" id="PRU10132"/>
    </source>
</evidence>
<keyword evidence="7 11" id="KW-0067">ATP-binding</keyword>
<dbReference type="GO" id="GO:0005737">
    <property type="term" value="C:cytoplasm"/>
    <property type="evidence" value="ECO:0007669"/>
    <property type="project" value="TreeGrafter"/>
</dbReference>
<evidence type="ECO:0000256" key="2">
    <source>
        <dbReference type="ARBA" id="ARBA00006310"/>
    </source>
</evidence>
<dbReference type="Pfam" id="PF08825">
    <property type="entry name" value="E2_bind"/>
    <property type="match status" value="1"/>
</dbReference>
<evidence type="ECO:0000256" key="9">
    <source>
        <dbReference type="ARBA" id="ARBA00024626"/>
    </source>
</evidence>
<evidence type="ECO:0000256" key="1">
    <source>
        <dbReference type="ARBA" id="ARBA00005032"/>
    </source>
</evidence>
<evidence type="ECO:0000256" key="6">
    <source>
        <dbReference type="ARBA" id="ARBA00022786"/>
    </source>
</evidence>
<evidence type="ECO:0000256" key="11">
    <source>
        <dbReference type="RuleBase" id="RU368009"/>
    </source>
</evidence>
<comment type="similarity">
    <text evidence="2 11">Belongs to the ubiquitin-activating E1 family. UBA3 subfamily.</text>
</comment>
<protein>
    <recommendedName>
        <fullName evidence="3 11">NEDD8-activating enzyme E1 catalytic subunit</fullName>
        <ecNumber evidence="8 11">6.2.1.64</ecNumber>
    </recommendedName>
</protein>
<dbReference type="InterPro" id="IPR035985">
    <property type="entry name" value="Ubiquitin-activating_enz"/>
</dbReference>
<evidence type="ECO:0000259" key="12">
    <source>
        <dbReference type="SMART" id="SM01181"/>
    </source>
</evidence>
<comment type="function">
    <text evidence="11">Catalytic subunit of the dimeric E1 enzyme, which activates NEDD8.</text>
</comment>
<reference evidence="13" key="1">
    <citation type="submission" date="2021-09" db="EMBL/GenBank/DDBJ databases">
        <authorList>
            <consortium name="AG Swart"/>
            <person name="Singh M."/>
            <person name="Singh A."/>
            <person name="Seah K."/>
            <person name="Emmerich C."/>
        </authorList>
    </citation>
    <scope>NUCLEOTIDE SEQUENCE</scope>
    <source>
        <strain evidence="13">ATCC30299</strain>
    </source>
</reference>
<dbReference type="InterPro" id="IPR023318">
    <property type="entry name" value="Ub_act_enz_dom_a_sf"/>
</dbReference>
<accession>A0AAU9JB92</accession>
<dbReference type="Gene3D" id="1.10.10.520">
    <property type="entry name" value="Ubiquitin activating enzymes (Uba3). Chain: B, domain 2"/>
    <property type="match status" value="1"/>
</dbReference>
<dbReference type="PROSITE" id="PS00865">
    <property type="entry name" value="UBIQUITIN_ACTIVAT_2"/>
    <property type="match status" value="1"/>
</dbReference>
<dbReference type="SUPFAM" id="SSF69572">
    <property type="entry name" value="Activating enzymes of the ubiquitin-like proteins"/>
    <property type="match status" value="1"/>
</dbReference>
<dbReference type="GO" id="GO:0005634">
    <property type="term" value="C:nucleus"/>
    <property type="evidence" value="ECO:0007669"/>
    <property type="project" value="TreeGrafter"/>
</dbReference>
<dbReference type="GO" id="GO:0045116">
    <property type="term" value="P:protein neddylation"/>
    <property type="evidence" value="ECO:0007669"/>
    <property type="project" value="UniProtKB-UniRule"/>
</dbReference>
<dbReference type="InterPro" id="IPR000594">
    <property type="entry name" value="ThiF_NAD_FAD-bd"/>
</dbReference>
<keyword evidence="4 11" id="KW-0436">Ligase</keyword>
<dbReference type="GO" id="GO:0019781">
    <property type="term" value="F:NEDD8 activating enzyme activity"/>
    <property type="evidence" value="ECO:0007669"/>
    <property type="project" value="UniProtKB-UniRule"/>
</dbReference>
<dbReference type="Gene3D" id="3.10.290.20">
    <property type="entry name" value="Ubiquitin-like 2 activating enzyme e1b. Chain: B, domain 3"/>
    <property type="match status" value="1"/>
</dbReference>
<evidence type="ECO:0000313" key="14">
    <source>
        <dbReference type="Proteomes" id="UP001162131"/>
    </source>
</evidence>
<dbReference type="AlphaFoldDB" id="A0AAU9JB92"/>
<evidence type="ECO:0000256" key="5">
    <source>
        <dbReference type="ARBA" id="ARBA00022741"/>
    </source>
</evidence>
<dbReference type="GO" id="GO:0005524">
    <property type="term" value="F:ATP binding"/>
    <property type="evidence" value="ECO:0007669"/>
    <property type="project" value="UniProtKB-UniRule"/>
</dbReference>
<dbReference type="SMART" id="SM01181">
    <property type="entry name" value="E2_bind"/>
    <property type="match status" value="1"/>
</dbReference>
<gene>
    <name evidence="13" type="ORF">BSTOLATCC_MIC27432</name>
</gene>
<evidence type="ECO:0000256" key="3">
    <source>
        <dbReference type="ARBA" id="ARBA00015203"/>
    </source>
</evidence>
<dbReference type="FunFam" id="1.10.10.520:FF:000001">
    <property type="entry name" value="NEDD8-activating enzyme E1 catalytic subunit"/>
    <property type="match status" value="1"/>
</dbReference>
<dbReference type="PANTHER" id="PTHR10953:SF6">
    <property type="entry name" value="NEDD8-ACTIVATING ENZYME E1 CATALYTIC SUBUNIT"/>
    <property type="match status" value="1"/>
</dbReference>
<comment type="caution">
    <text evidence="13">The sequence shown here is derived from an EMBL/GenBank/DDBJ whole genome shotgun (WGS) entry which is preliminary data.</text>
</comment>
<feature type="active site" description="Glycyl thioester intermediate" evidence="10">
    <location>
        <position position="202"/>
    </location>
</feature>
<evidence type="ECO:0000256" key="8">
    <source>
        <dbReference type="ARBA" id="ARBA00023624"/>
    </source>
</evidence>
<dbReference type="InterPro" id="IPR033127">
    <property type="entry name" value="UBQ-activ_enz_E1_Cys_AS"/>
</dbReference>
<keyword evidence="6 11" id="KW-0833">Ubl conjugation pathway</keyword>
<dbReference type="PANTHER" id="PTHR10953">
    <property type="entry name" value="UBIQUITIN-ACTIVATING ENZYME E1"/>
    <property type="match status" value="1"/>
</dbReference>
<organism evidence="13 14">
    <name type="scientific">Blepharisma stoltei</name>
    <dbReference type="NCBI Taxonomy" id="1481888"/>
    <lineage>
        <taxon>Eukaryota</taxon>
        <taxon>Sar</taxon>
        <taxon>Alveolata</taxon>
        <taxon>Ciliophora</taxon>
        <taxon>Postciliodesmatophora</taxon>
        <taxon>Heterotrichea</taxon>
        <taxon>Heterotrichida</taxon>
        <taxon>Blepharismidae</taxon>
        <taxon>Blepharisma</taxon>
    </lineage>
</organism>